<gene>
    <name evidence="6" type="ORF">J3U76_07115</name>
</gene>
<accession>A0ABS3NFQ5</accession>
<evidence type="ECO:0000256" key="4">
    <source>
        <dbReference type="SAM" id="Coils"/>
    </source>
</evidence>
<keyword evidence="4" id="KW-0175">Coiled coil</keyword>
<keyword evidence="6" id="KW-0378">Hydrolase</keyword>
<dbReference type="PANTHER" id="PTHR30408">
    <property type="entry name" value="TYPE-1 RESTRICTION ENZYME ECOKI SPECIFICITY PROTEIN"/>
    <property type="match status" value="1"/>
</dbReference>
<keyword evidence="6" id="KW-0255">Endonuclease</keyword>
<feature type="coiled-coil region" evidence="4">
    <location>
        <begin position="172"/>
        <end position="199"/>
    </location>
</feature>
<dbReference type="InterPro" id="IPR044946">
    <property type="entry name" value="Restrct_endonuc_typeI_TRD_sf"/>
</dbReference>
<evidence type="ECO:0000256" key="1">
    <source>
        <dbReference type="ARBA" id="ARBA00010923"/>
    </source>
</evidence>
<evidence type="ECO:0000256" key="3">
    <source>
        <dbReference type="ARBA" id="ARBA00023125"/>
    </source>
</evidence>
<organism evidence="6 7">
    <name type="scientific">Oceanisphaera pacifica</name>
    <dbReference type="NCBI Taxonomy" id="2818389"/>
    <lineage>
        <taxon>Bacteria</taxon>
        <taxon>Pseudomonadati</taxon>
        <taxon>Pseudomonadota</taxon>
        <taxon>Gammaproteobacteria</taxon>
        <taxon>Aeromonadales</taxon>
        <taxon>Aeromonadaceae</taxon>
        <taxon>Oceanisphaera</taxon>
    </lineage>
</organism>
<evidence type="ECO:0000313" key="7">
    <source>
        <dbReference type="Proteomes" id="UP000664882"/>
    </source>
</evidence>
<sequence>MSNTIPEGWAINQLGKLTDVRSSNVDKKTDDTEIPVRLCNYMDVYRNNSITSEVEFMEASAKQREIDRFTLEKGDVIITKDSETPDDIAVPSYVSESLTGVVCGYHLTLLRPHSNLANGQFLSHLFQLQSVQHYFYLLANGTTRFGLTADAINAAPLLIPPLPEQQKIASILSSADEVIEKTRAQIDKLKDLKTGMMQELLTKGIGHTEFKDSPVGRIPSNWEVGAIDSFGVDILDGDRGKEYPKEKDFYPFEHCLFLSAKNVTKKGFAFTTLSFITKEKDELLRKGKLTRGDIVITTRGTVGNIAFYNDEAPFDHIRINSGMAIIRNKSEALDSQFLHLLMNSPMVSEQVELLAFGSAQPQLTIGIIKGLNIPKPCIDEQKAIASAVSSVTKRLQLATKKLALLESAKKALMQDLLTGKVRVNVANVSTAQQEAVAD</sequence>
<dbReference type="PANTHER" id="PTHR30408:SF12">
    <property type="entry name" value="TYPE I RESTRICTION ENZYME MJAVIII SPECIFICITY SUBUNIT"/>
    <property type="match status" value="1"/>
</dbReference>
<dbReference type="RefSeq" id="WP_208005273.1">
    <property type="nucleotide sequence ID" value="NZ_JAGDFX010000007.1"/>
</dbReference>
<evidence type="ECO:0000256" key="2">
    <source>
        <dbReference type="ARBA" id="ARBA00022747"/>
    </source>
</evidence>
<proteinExistence type="inferred from homology"/>
<feature type="domain" description="Type I restriction modification DNA specificity" evidence="5">
    <location>
        <begin position="6"/>
        <end position="189"/>
    </location>
</feature>
<dbReference type="EMBL" id="JAGDFX010000007">
    <property type="protein sequence ID" value="MBO1519397.1"/>
    <property type="molecule type" value="Genomic_DNA"/>
</dbReference>
<dbReference type="GO" id="GO:0004519">
    <property type="term" value="F:endonuclease activity"/>
    <property type="evidence" value="ECO:0007669"/>
    <property type="project" value="UniProtKB-KW"/>
</dbReference>
<keyword evidence="6" id="KW-0540">Nuclease</keyword>
<reference evidence="6 7" key="1">
    <citation type="submission" date="2021-03" db="EMBL/GenBank/DDBJ databases">
        <title>Oceanisphaera sp. nov., isolated from the intestine.</title>
        <authorList>
            <person name="Zhao L.-H."/>
            <person name="Shi L.-F."/>
        </authorList>
    </citation>
    <scope>NUCLEOTIDE SEQUENCE [LARGE SCALE GENOMIC DNA]</scope>
    <source>
        <strain evidence="6 7">DM8</strain>
    </source>
</reference>
<keyword evidence="7" id="KW-1185">Reference proteome</keyword>
<dbReference type="InterPro" id="IPR052021">
    <property type="entry name" value="Type-I_RS_S_subunit"/>
</dbReference>
<evidence type="ECO:0000259" key="5">
    <source>
        <dbReference type="Pfam" id="PF01420"/>
    </source>
</evidence>
<evidence type="ECO:0000313" key="6">
    <source>
        <dbReference type="EMBL" id="MBO1519397.1"/>
    </source>
</evidence>
<comment type="caution">
    <text evidence="6">The sequence shown here is derived from an EMBL/GenBank/DDBJ whole genome shotgun (WGS) entry which is preliminary data.</text>
</comment>
<dbReference type="Gene3D" id="3.90.220.20">
    <property type="entry name" value="DNA methylase specificity domains"/>
    <property type="match status" value="2"/>
</dbReference>
<dbReference type="Pfam" id="PF01420">
    <property type="entry name" value="Methylase_S"/>
    <property type="match status" value="2"/>
</dbReference>
<dbReference type="SUPFAM" id="SSF116734">
    <property type="entry name" value="DNA methylase specificity domain"/>
    <property type="match status" value="2"/>
</dbReference>
<name>A0ABS3NFQ5_9GAMM</name>
<comment type="similarity">
    <text evidence="1">Belongs to the type-I restriction system S methylase family.</text>
</comment>
<protein>
    <submittedName>
        <fullName evidence="6">Restriction endonuclease subunit S</fullName>
    </submittedName>
</protein>
<dbReference type="Gene3D" id="1.10.287.1120">
    <property type="entry name" value="Bipartite methylase S protein"/>
    <property type="match status" value="1"/>
</dbReference>
<feature type="domain" description="Type I restriction modification DNA specificity" evidence="5">
    <location>
        <begin position="220"/>
        <end position="406"/>
    </location>
</feature>
<keyword evidence="3" id="KW-0238">DNA-binding</keyword>
<dbReference type="InterPro" id="IPR000055">
    <property type="entry name" value="Restrct_endonuc_typeI_TRD"/>
</dbReference>
<keyword evidence="2" id="KW-0680">Restriction system</keyword>
<dbReference type="Proteomes" id="UP000664882">
    <property type="component" value="Unassembled WGS sequence"/>
</dbReference>